<keyword evidence="3" id="KW-0539">Nucleus</keyword>
<evidence type="ECO:0000259" key="6">
    <source>
        <dbReference type="PROSITE" id="PS50048"/>
    </source>
</evidence>
<feature type="region of interest" description="Disordered" evidence="4">
    <location>
        <begin position="98"/>
        <end position="140"/>
    </location>
</feature>
<dbReference type="PANTHER" id="PTHR31001">
    <property type="entry name" value="UNCHARACTERIZED TRANSCRIPTIONAL REGULATORY PROTEIN"/>
    <property type="match status" value="1"/>
</dbReference>
<dbReference type="InterPro" id="IPR007219">
    <property type="entry name" value="XnlR_reg_dom"/>
</dbReference>
<dbReference type="PROSITE" id="PS50048">
    <property type="entry name" value="ZN2_CY6_FUNGAL_2"/>
    <property type="match status" value="1"/>
</dbReference>
<dbReference type="VEuPathDB" id="FungiDB:F4678DRAFT_332043"/>
<evidence type="ECO:0000313" key="7">
    <source>
        <dbReference type="EMBL" id="KAJ3578528.1"/>
    </source>
</evidence>
<feature type="domain" description="Zn(2)-C6 fungal-type" evidence="6">
    <location>
        <begin position="26"/>
        <end position="54"/>
    </location>
</feature>
<dbReference type="PANTHER" id="PTHR31001:SF90">
    <property type="entry name" value="CENTROMERE DNA-BINDING PROTEIN COMPLEX CBF3 SUBUNIT B"/>
    <property type="match status" value="1"/>
</dbReference>
<dbReference type="SUPFAM" id="SSF57701">
    <property type="entry name" value="Zn2/Cys6 DNA-binding domain"/>
    <property type="match status" value="1"/>
</dbReference>
<proteinExistence type="predicted"/>
<evidence type="ECO:0000256" key="3">
    <source>
        <dbReference type="ARBA" id="ARBA00023242"/>
    </source>
</evidence>
<dbReference type="InterPro" id="IPR036864">
    <property type="entry name" value="Zn2-C6_fun-type_DNA-bd_sf"/>
</dbReference>
<keyword evidence="5" id="KW-1133">Transmembrane helix</keyword>
<dbReference type="Gene3D" id="4.10.240.10">
    <property type="entry name" value="Zn(2)-C6 fungal-type DNA-binding domain"/>
    <property type="match status" value="1"/>
</dbReference>
<evidence type="ECO:0000256" key="5">
    <source>
        <dbReference type="SAM" id="Phobius"/>
    </source>
</evidence>
<comment type="subcellular location">
    <subcellularLocation>
        <location evidence="1">Nucleus</location>
    </subcellularLocation>
</comment>
<dbReference type="CDD" id="cd00067">
    <property type="entry name" value="GAL4"/>
    <property type="match status" value="1"/>
</dbReference>
<keyword evidence="5" id="KW-0812">Transmembrane</keyword>
<dbReference type="GO" id="GO:0005634">
    <property type="term" value="C:nucleus"/>
    <property type="evidence" value="ECO:0007669"/>
    <property type="project" value="UniProtKB-SubCell"/>
</dbReference>
<organism evidence="7 8">
    <name type="scientific">Xylaria arbuscula</name>
    <dbReference type="NCBI Taxonomy" id="114810"/>
    <lineage>
        <taxon>Eukaryota</taxon>
        <taxon>Fungi</taxon>
        <taxon>Dikarya</taxon>
        <taxon>Ascomycota</taxon>
        <taxon>Pezizomycotina</taxon>
        <taxon>Sordariomycetes</taxon>
        <taxon>Xylariomycetidae</taxon>
        <taxon>Xylariales</taxon>
        <taxon>Xylariaceae</taxon>
        <taxon>Xylaria</taxon>
    </lineage>
</organism>
<evidence type="ECO:0000256" key="1">
    <source>
        <dbReference type="ARBA" id="ARBA00004123"/>
    </source>
</evidence>
<dbReference type="GO" id="GO:0003677">
    <property type="term" value="F:DNA binding"/>
    <property type="evidence" value="ECO:0007669"/>
    <property type="project" value="InterPro"/>
</dbReference>
<comment type="caution">
    <text evidence="7">The sequence shown here is derived from an EMBL/GenBank/DDBJ whole genome shotgun (WGS) entry which is preliminary data.</text>
</comment>
<dbReference type="GO" id="GO:0000981">
    <property type="term" value="F:DNA-binding transcription factor activity, RNA polymerase II-specific"/>
    <property type="evidence" value="ECO:0007669"/>
    <property type="project" value="InterPro"/>
</dbReference>
<dbReference type="SMART" id="SM00066">
    <property type="entry name" value="GAL4"/>
    <property type="match status" value="1"/>
</dbReference>
<feature type="compositionally biased region" description="Low complexity" evidence="4">
    <location>
        <begin position="115"/>
        <end position="126"/>
    </location>
</feature>
<keyword evidence="2" id="KW-0479">Metal-binding</keyword>
<name>A0A9W8TPJ4_9PEZI</name>
<evidence type="ECO:0000256" key="4">
    <source>
        <dbReference type="SAM" id="MobiDB-lite"/>
    </source>
</evidence>
<reference evidence="7" key="1">
    <citation type="submission" date="2022-07" db="EMBL/GenBank/DDBJ databases">
        <title>Genome Sequence of Xylaria arbuscula.</title>
        <authorList>
            <person name="Buettner E."/>
        </authorList>
    </citation>
    <scope>NUCLEOTIDE SEQUENCE</scope>
    <source>
        <strain evidence="7">VT107</strain>
    </source>
</reference>
<dbReference type="Proteomes" id="UP001148614">
    <property type="component" value="Unassembled WGS sequence"/>
</dbReference>
<dbReference type="EMBL" id="JANPWZ010000203">
    <property type="protein sequence ID" value="KAJ3578528.1"/>
    <property type="molecule type" value="Genomic_DNA"/>
</dbReference>
<dbReference type="GO" id="GO:0008270">
    <property type="term" value="F:zinc ion binding"/>
    <property type="evidence" value="ECO:0007669"/>
    <property type="project" value="InterPro"/>
</dbReference>
<dbReference type="Pfam" id="PF04082">
    <property type="entry name" value="Fungal_trans"/>
    <property type="match status" value="1"/>
</dbReference>
<dbReference type="InterPro" id="IPR001138">
    <property type="entry name" value="Zn2Cys6_DnaBD"/>
</dbReference>
<accession>A0A9W8TPJ4</accession>
<dbReference type="InterPro" id="IPR050613">
    <property type="entry name" value="Sec_Metabolite_Reg"/>
</dbReference>
<dbReference type="CDD" id="cd12148">
    <property type="entry name" value="fungal_TF_MHR"/>
    <property type="match status" value="1"/>
</dbReference>
<keyword evidence="5" id="KW-0472">Membrane</keyword>
<dbReference type="PROSITE" id="PS00463">
    <property type="entry name" value="ZN2_CY6_FUNGAL_1"/>
    <property type="match status" value="1"/>
</dbReference>
<sequence length="708" mass="77796">MKRKQPATADTLELAHASGRRQPQTSCVNCRSKKIKCDRGAPCASCVIRGIPCTGQPGAKPTFVPQHNVDESGSGTSILSRLATLERAVFGDIRNTSGAVNSREASSPCRKNDIQPSPSASAQFSAVNSASPLSHHDTERHQAAKYLDSTHTKYDHNITTRKHHTQFRIAPASSHRRFGSEHAAWTESSSRSVLVMTREEALILLRDFCDNPYHFLPIICEPSTRCLINTFYSQVEKGYEGDSTIAALILSIASTSASFSSHDNHKIFGSIEDADQASTIWRDKALTLLDDTQFSTPSSLERCQARAIIAYVVSNVEGCSVRYRFLQSCTVAVARDMSLHLIDSPVTTDKSDDVPTREIKRRLWWHIATTDWLLSLVGGPLDGTLKRPRNINDGDLSQNETFTYPPHVLTQMSCFIQRIRLAEICREMADARSPGLLGVDITDFDTVSSLDLLFEKALAEMPPSLRMDGPIPPGAPLHLAQQRDLILACFNFRRARLHRPFLLHDTDNPLHEVSRRQCLASARAVLYMSSRLLEEPGAGDVGQSFGYPLANRAGLVISAMFTACAILALNAGLLYSRTKGDGDRCGEASKLHAEIASACRVLAKAGEKSIFAANLVRNLVGVLKQYSVKDIDHIISSTSSDTEPGDTAPNHDVDAVAANLTRGRLQSISDPVNLTSDFTMWDGFFTTIPEMEEHDQFFAGLDYYCGPT</sequence>
<dbReference type="Pfam" id="PF00172">
    <property type="entry name" value="Zn_clus"/>
    <property type="match status" value="1"/>
</dbReference>
<evidence type="ECO:0000313" key="8">
    <source>
        <dbReference type="Proteomes" id="UP001148614"/>
    </source>
</evidence>
<dbReference type="AlphaFoldDB" id="A0A9W8TPJ4"/>
<keyword evidence="8" id="KW-1185">Reference proteome</keyword>
<evidence type="ECO:0000256" key="2">
    <source>
        <dbReference type="ARBA" id="ARBA00022723"/>
    </source>
</evidence>
<dbReference type="GO" id="GO:0006351">
    <property type="term" value="P:DNA-templated transcription"/>
    <property type="evidence" value="ECO:0007669"/>
    <property type="project" value="InterPro"/>
</dbReference>
<protein>
    <recommendedName>
        <fullName evidence="6">Zn(2)-C6 fungal-type domain-containing protein</fullName>
    </recommendedName>
</protein>
<feature type="transmembrane region" description="Helical" evidence="5">
    <location>
        <begin position="553"/>
        <end position="575"/>
    </location>
</feature>
<gene>
    <name evidence="7" type="ORF">NPX13_g2036</name>
</gene>